<comment type="caution">
    <text evidence="1">The sequence shown here is derived from an EMBL/GenBank/DDBJ whole genome shotgun (WGS) entry which is preliminary data.</text>
</comment>
<gene>
    <name evidence="1" type="ORF">PLEPLA_LOCUS32252</name>
</gene>
<dbReference type="EMBL" id="CADEAL010003402">
    <property type="protein sequence ID" value="CAB1444536.1"/>
    <property type="molecule type" value="Genomic_DNA"/>
</dbReference>
<proteinExistence type="predicted"/>
<organism evidence="1 2">
    <name type="scientific">Pleuronectes platessa</name>
    <name type="common">European plaice</name>
    <dbReference type="NCBI Taxonomy" id="8262"/>
    <lineage>
        <taxon>Eukaryota</taxon>
        <taxon>Metazoa</taxon>
        <taxon>Chordata</taxon>
        <taxon>Craniata</taxon>
        <taxon>Vertebrata</taxon>
        <taxon>Euteleostomi</taxon>
        <taxon>Actinopterygii</taxon>
        <taxon>Neopterygii</taxon>
        <taxon>Teleostei</taxon>
        <taxon>Neoteleostei</taxon>
        <taxon>Acanthomorphata</taxon>
        <taxon>Carangaria</taxon>
        <taxon>Pleuronectiformes</taxon>
        <taxon>Pleuronectoidei</taxon>
        <taxon>Pleuronectidae</taxon>
        <taxon>Pleuronectes</taxon>
    </lineage>
</organism>
<name>A0A9N7YU56_PLEPL</name>
<dbReference type="AlphaFoldDB" id="A0A9N7YU56"/>
<sequence>MRGRRGRVSDVPVADPHWPPHLRSPNSCSVFSHTAIGRRGASITLTLTPGPAPAALPRNPIGYCTRSCALIGRAGCCFAGGNMSGLRLAAADARPPCPV</sequence>
<evidence type="ECO:0000313" key="1">
    <source>
        <dbReference type="EMBL" id="CAB1444536.1"/>
    </source>
</evidence>
<dbReference type="Proteomes" id="UP001153269">
    <property type="component" value="Unassembled WGS sequence"/>
</dbReference>
<keyword evidence="2" id="KW-1185">Reference proteome</keyword>
<protein>
    <submittedName>
        <fullName evidence="1">Uncharacterized protein</fullName>
    </submittedName>
</protein>
<evidence type="ECO:0000313" key="2">
    <source>
        <dbReference type="Proteomes" id="UP001153269"/>
    </source>
</evidence>
<accession>A0A9N7YU56</accession>
<reference evidence="1" key="1">
    <citation type="submission" date="2020-03" db="EMBL/GenBank/DDBJ databases">
        <authorList>
            <person name="Weist P."/>
        </authorList>
    </citation>
    <scope>NUCLEOTIDE SEQUENCE</scope>
</reference>